<feature type="transmembrane region" description="Helical" evidence="1">
    <location>
        <begin position="429"/>
        <end position="455"/>
    </location>
</feature>
<evidence type="ECO:0000313" key="3">
    <source>
        <dbReference type="Proteomes" id="UP001237207"/>
    </source>
</evidence>
<dbReference type="SUPFAM" id="SSF82866">
    <property type="entry name" value="Multidrug efflux transporter AcrB transmembrane domain"/>
    <property type="match status" value="2"/>
</dbReference>
<proteinExistence type="predicted"/>
<feature type="transmembrane region" description="Helical" evidence="1">
    <location>
        <begin position="384"/>
        <end position="409"/>
    </location>
</feature>
<sequence>MKISQFSIKRPVFTIVTMALIMILGIVSLFKIPLKLIPDINPPVAVVVTSYQGASPTEIVEKVTKPLEANLATLPGIKNITSTTNEGSNFILMEFSWSTKIDEIQNDVLQRIDQTPLPEDANKPKFLKFDPSQFPIIQLSLRSTEEEDSIQKLAEKLEQELVTVKGVASVNVSGSSVEEVTVELNEENLKKYKLTQKDIVDLIQSHNISMPGDVVETGTKALTTRILSQLHNVEDIKNLVIATNPLNGEKIKISDVANVKSVTKESETITRANEKPAVLLSVLQQSDANTAEVSKDFQQRLEDLLKKDEYKNIQSDILFDQGDYIQLSISNIGNSLLLGGAFAMLVLFFFLRNIRSPLIIGVAIPYSVIVTFVLMYFAKFDLNIMTLGALALGIGMLVDNAIVVIENIYRHLSMGKDSKKAAYDGAKEVGAAITASTLTTIAVFLPVVFISGILGEIFKEFALTISFSLFASLIVALTVIPMMASRWLKPPKGDYEARRRRSKPMRRLDRSIRWALGHRALVLLFTFILLVGGGYGLTTVGTQFLPPTDEGFFSVRVDLENGSSLNETAKVVKAIEEELNKEEDIEVFVSLIGSTQEGAARGSGSPNIAEIYVKLKTLDKRDRSVFAIVDDMKKDIETSATKANQSAEVNINLQSATGTAPQTLVFSIQDSNKERLNRSVDKIYNSLKDLKDVTELSTDLTNKVDEIQIEIDREKAFEAGFVPAQIAMMVNDATRGVLTTQMINEQSNVQDVYVQYDKDVTKNLDKLKQILLKKPDGSYIALDKIAKVEVKEGPVTINRINQEDAVQFTLKYKSTTNLGDISKKVDEKMTDLNLPDETTISFGGEREMLENSVNDMIMAILLAIVLIYIVMAAQYESFKYPFVIMFSVPLMVIGVAIALTITRTPISITAVIGILILAGIVVNNGIVIVDYINQRKKSGLSSFEAIVESVKDRARPILMTALTTILGLVPIALGIGEGTELNQPMGITVIGGLISSTFLTLYIVPIIYSFFDKETRRMNKRKKTRR</sequence>
<feature type="transmembrane region" description="Helical" evidence="1">
    <location>
        <begin position="882"/>
        <end position="902"/>
    </location>
</feature>
<feature type="transmembrane region" description="Helical" evidence="1">
    <location>
        <begin position="908"/>
        <end position="933"/>
    </location>
</feature>
<dbReference type="InterPro" id="IPR001036">
    <property type="entry name" value="Acrflvin-R"/>
</dbReference>
<dbReference type="Gene3D" id="1.20.1640.10">
    <property type="entry name" value="Multidrug efflux transporter AcrB transmembrane domain"/>
    <property type="match status" value="2"/>
</dbReference>
<dbReference type="Pfam" id="PF00873">
    <property type="entry name" value="ACR_tran"/>
    <property type="match status" value="1"/>
</dbReference>
<protein>
    <submittedName>
        <fullName evidence="2">HAE1 family hydrophobic/amphiphilic exporter-1</fullName>
    </submittedName>
</protein>
<organism evidence="2 3">
    <name type="scientific">Oikeobacillus pervagus</name>
    <dbReference type="NCBI Taxonomy" id="1325931"/>
    <lineage>
        <taxon>Bacteria</taxon>
        <taxon>Bacillati</taxon>
        <taxon>Bacillota</taxon>
        <taxon>Bacilli</taxon>
        <taxon>Bacillales</taxon>
        <taxon>Bacillaceae</taxon>
        <taxon>Oikeobacillus</taxon>
    </lineage>
</organism>
<dbReference type="AlphaFoldDB" id="A0AAJ1T030"/>
<feature type="transmembrane region" description="Helical" evidence="1">
    <location>
        <begin position="987"/>
        <end position="1011"/>
    </location>
</feature>
<keyword evidence="1" id="KW-0472">Membrane</keyword>
<keyword evidence="3" id="KW-1185">Reference proteome</keyword>
<reference evidence="2" key="1">
    <citation type="submission" date="2023-07" db="EMBL/GenBank/DDBJ databases">
        <title>Genomic Encyclopedia of Type Strains, Phase IV (KMG-IV): sequencing the most valuable type-strain genomes for metagenomic binning, comparative biology and taxonomic classification.</title>
        <authorList>
            <person name="Goeker M."/>
        </authorList>
    </citation>
    <scope>NUCLEOTIDE SEQUENCE</scope>
    <source>
        <strain evidence="2">DSM 23947</strain>
    </source>
</reference>
<evidence type="ECO:0000313" key="2">
    <source>
        <dbReference type="EMBL" id="MDQ0214857.1"/>
    </source>
</evidence>
<dbReference type="PRINTS" id="PR00702">
    <property type="entry name" value="ACRIFLAVINRP"/>
</dbReference>
<keyword evidence="1" id="KW-1133">Transmembrane helix</keyword>
<dbReference type="Gene3D" id="3.30.70.1320">
    <property type="entry name" value="Multidrug efflux transporter AcrB pore domain like"/>
    <property type="match status" value="1"/>
</dbReference>
<dbReference type="PANTHER" id="PTHR32063:SF0">
    <property type="entry name" value="SWARMING MOTILITY PROTEIN SWRC"/>
    <property type="match status" value="1"/>
</dbReference>
<feature type="transmembrane region" description="Helical" evidence="1">
    <location>
        <begin position="332"/>
        <end position="351"/>
    </location>
</feature>
<accession>A0AAJ1T030</accession>
<dbReference type="SUPFAM" id="SSF82714">
    <property type="entry name" value="Multidrug efflux transporter AcrB TolC docking domain, DN and DC subdomains"/>
    <property type="match status" value="2"/>
</dbReference>
<dbReference type="PANTHER" id="PTHR32063">
    <property type="match status" value="1"/>
</dbReference>
<feature type="transmembrane region" description="Helical" evidence="1">
    <location>
        <begin position="954"/>
        <end position="975"/>
    </location>
</feature>
<dbReference type="Gene3D" id="3.30.70.1430">
    <property type="entry name" value="Multidrug efflux transporter AcrB pore domain"/>
    <property type="match status" value="2"/>
</dbReference>
<feature type="transmembrane region" description="Helical" evidence="1">
    <location>
        <begin position="12"/>
        <end position="30"/>
    </location>
</feature>
<feature type="transmembrane region" description="Helical" evidence="1">
    <location>
        <begin position="461"/>
        <end position="484"/>
    </location>
</feature>
<evidence type="ECO:0000256" key="1">
    <source>
        <dbReference type="SAM" id="Phobius"/>
    </source>
</evidence>
<dbReference type="SUPFAM" id="SSF82693">
    <property type="entry name" value="Multidrug efflux transporter AcrB pore domain, PN1, PN2, PC1 and PC2 subdomains"/>
    <property type="match status" value="3"/>
</dbReference>
<dbReference type="GO" id="GO:0005886">
    <property type="term" value="C:plasma membrane"/>
    <property type="evidence" value="ECO:0007669"/>
    <property type="project" value="TreeGrafter"/>
</dbReference>
<feature type="transmembrane region" description="Helical" evidence="1">
    <location>
        <begin position="856"/>
        <end position="875"/>
    </location>
</feature>
<dbReference type="RefSeq" id="WP_307256850.1">
    <property type="nucleotide sequence ID" value="NZ_JAUSUC010000011.1"/>
</dbReference>
<dbReference type="Gene3D" id="3.30.2090.10">
    <property type="entry name" value="Multidrug efflux transporter AcrB TolC docking domain, DN and DC subdomains"/>
    <property type="match status" value="2"/>
</dbReference>
<feature type="transmembrane region" description="Helical" evidence="1">
    <location>
        <begin position="358"/>
        <end position="378"/>
    </location>
</feature>
<feature type="transmembrane region" description="Helical" evidence="1">
    <location>
        <begin position="516"/>
        <end position="537"/>
    </location>
</feature>
<comment type="caution">
    <text evidence="2">The sequence shown here is derived from an EMBL/GenBank/DDBJ whole genome shotgun (WGS) entry which is preliminary data.</text>
</comment>
<dbReference type="GO" id="GO:0042910">
    <property type="term" value="F:xenobiotic transmembrane transporter activity"/>
    <property type="evidence" value="ECO:0007669"/>
    <property type="project" value="TreeGrafter"/>
</dbReference>
<name>A0AAJ1T030_9BACI</name>
<dbReference type="Proteomes" id="UP001237207">
    <property type="component" value="Unassembled WGS sequence"/>
</dbReference>
<dbReference type="EMBL" id="JAUSUC010000011">
    <property type="protein sequence ID" value="MDQ0214857.1"/>
    <property type="molecule type" value="Genomic_DNA"/>
</dbReference>
<gene>
    <name evidence="2" type="ORF">J2S13_001254</name>
</gene>
<dbReference type="InterPro" id="IPR027463">
    <property type="entry name" value="AcrB_DN_DC_subdom"/>
</dbReference>
<keyword evidence="1" id="KW-0812">Transmembrane</keyword>
<dbReference type="Gene3D" id="3.30.70.1440">
    <property type="entry name" value="Multidrug efflux transporter AcrB pore domain"/>
    <property type="match status" value="1"/>
</dbReference>